<dbReference type="Proteomes" id="UP000199415">
    <property type="component" value="Unassembled WGS sequence"/>
</dbReference>
<organism evidence="11 12">
    <name type="scientific">Limimonas halophila</name>
    <dbReference type="NCBI Taxonomy" id="1082479"/>
    <lineage>
        <taxon>Bacteria</taxon>
        <taxon>Pseudomonadati</taxon>
        <taxon>Pseudomonadota</taxon>
        <taxon>Alphaproteobacteria</taxon>
        <taxon>Rhodospirillales</taxon>
        <taxon>Rhodovibrionaceae</taxon>
        <taxon>Limimonas</taxon>
    </lineage>
</organism>
<dbReference type="GO" id="GO:0015031">
    <property type="term" value="P:protein transport"/>
    <property type="evidence" value="ECO:0007669"/>
    <property type="project" value="UniProtKB-KW"/>
</dbReference>
<dbReference type="InterPro" id="IPR035906">
    <property type="entry name" value="MetI-like_sf"/>
</dbReference>
<keyword evidence="6" id="KW-0653">Protein transport</keyword>
<keyword evidence="12" id="KW-1185">Reference proteome</keyword>
<dbReference type="Pfam" id="PF00528">
    <property type="entry name" value="BPD_transp_1"/>
    <property type="match status" value="1"/>
</dbReference>
<feature type="transmembrane region" description="Helical" evidence="9">
    <location>
        <begin position="105"/>
        <end position="131"/>
    </location>
</feature>
<feature type="transmembrane region" description="Helical" evidence="9">
    <location>
        <begin position="39"/>
        <end position="60"/>
    </location>
</feature>
<dbReference type="PROSITE" id="PS50928">
    <property type="entry name" value="ABC_TM1"/>
    <property type="match status" value="1"/>
</dbReference>
<protein>
    <submittedName>
        <fullName evidence="11">Peptide/nickel transport system permease protein</fullName>
    </submittedName>
</protein>
<reference evidence="11 12" key="1">
    <citation type="submission" date="2016-10" db="EMBL/GenBank/DDBJ databases">
        <authorList>
            <person name="de Groot N.N."/>
        </authorList>
    </citation>
    <scope>NUCLEOTIDE SEQUENCE [LARGE SCALE GENOMIC DNA]</scope>
    <source>
        <strain evidence="11 12">DSM 25584</strain>
    </source>
</reference>
<keyword evidence="4 9" id="KW-0812">Transmembrane</keyword>
<dbReference type="GO" id="GO:0015833">
    <property type="term" value="P:peptide transport"/>
    <property type="evidence" value="ECO:0007669"/>
    <property type="project" value="UniProtKB-KW"/>
</dbReference>
<dbReference type="CDD" id="cd06261">
    <property type="entry name" value="TM_PBP2"/>
    <property type="match status" value="1"/>
</dbReference>
<comment type="subcellular location">
    <subcellularLocation>
        <location evidence="1 9">Cell membrane</location>
        <topology evidence="1 9">Multi-pass membrane protein</topology>
    </subcellularLocation>
</comment>
<comment type="similarity">
    <text evidence="9">Belongs to the binding-protein-dependent transport system permease family.</text>
</comment>
<dbReference type="PANTHER" id="PTHR43386">
    <property type="entry name" value="OLIGOPEPTIDE TRANSPORT SYSTEM PERMEASE PROTEIN APPC"/>
    <property type="match status" value="1"/>
</dbReference>
<name>A0A1G7T296_9PROT</name>
<dbReference type="InterPro" id="IPR000515">
    <property type="entry name" value="MetI-like"/>
</dbReference>
<dbReference type="InterPro" id="IPR050366">
    <property type="entry name" value="BP-dependent_transpt_permease"/>
</dbReference>
<feature type="transmembrane region" description="Helical" evidence="9">
    <location>
        <begin position="211"/>
        <end position="232"/>
    </location>
</feature>
<evidence type="ECO:0000256" key="5">
    <source>
        <dbReference type="ARBA" id="ARBA00022856"/>
    </source>
</evidence>
<dbReference type="GO" id="GO:0055085">
    <property type="term" value="P:transmembrane transport"/>
    <property type="evidence" value="ECO:0007669"/>
    <property type="project" value="InterPro"/>
</dbReference>
<keyword evidence="5" id="KW-0571">Peptide transport</keyword>
<evidence type="ECO:0000256" key="6">
    <source>
        <dbReference type="ARBA" id="ARBA00022927"/>
    </source>
</evidence>
<keyword evidence="3" id="KW-1003">Cell membrane</keyword>
<sequence length="317" mass="33258">MGDGMSESDSQLAAEAGRALGPSGSPTRLLWRRFLRHRLAVGGLIVLAVLALAALAAPLIEAWTPLSATRVDLMARFAGPSLAHPLGTDELGRDLLLRLLYGGRVSLTVGLVAAIIASIIGTVIGLAAGYFGGWLDALLMRVTDGFIALPLLPLLIVLAAVDFTKLGLPEGLMQAESASVYRIVILVALVGWTPVARLVRGTTLSIRTRPYVTAAHALGAGNLRVMAVHILPNAAAPMIVATTLACGNIILLESVLSFLGLGIQPPMASWGNMLTDAQELIYSAPMLAVWPGMLIFLTVMAFNFVGDGLQDALSPEQ</sequence>
<evidence type="ECO:0000313" key="12">
    <source>
        <dbReference type="Proteomes" id="UP000199415"/>
    </source>
</evidence>
<evidence type="ECO:0000256" key="3">
    <source>
        <dbReference type="ARBA" id="ARBA00022475"/>
    </source>
</evidence>
<dbReference type="SUPFAM" id="SSF161098">
    <property type="entry name" value="MetI-like"/>
    <property type="match status" value="1"/>
</dbReference>
<evidence type="ECO:0000256" key="2">
    <source>
        <dbReference type="ARBA" id="ARBA00022448"/>
    </source>
</evidence>
<keyword evidence="2 9" id="KW-0813">Transport</keyword>
<evidence type="ECO:0000313" key="11">
    <source>
        <dbReference type="EMBL" id="SDG28779.1"/>
    </source>
</evidence>
<evidence type="ECO:0000256" key="4">
    <source>
        <dbReference type="ARBA" id="ARBA00022692"/>
    </source>
</evidence>
<dbReference type="Gene3D" id="1.10.3720.10">
    <property type="entry name" value="MetI-like"/>
    <property type="match status" value="1"/>
</dbReference>
<feature type="domain" description="ABC transmembrane type-1" evidence="10">
    <location>
        <begin position="103"/>
        <end position="306"/>
    </location>
</feature>
<keyword evidence="8 9" id="KW-0472">Membrane</keyword>
<feature type="transmembrane region" description="Helical" evidence="9">
    <location>
        <begin position="138"/>
        <end position="160"/>
    </location>
</feature>
<proteinExistence type="inferred from homology"/>
<dbReference type="GO" id="GO:0005886">
    <property type="term" value="C:plasma membrane"/>
    <property type="evidence" value="ECO:0007669"/>
    <property type="project" value="UniProtKB-SubCell"/>
</dbReference>
<feature type="transmembrane region" description="Helical" evidence="9">
    <location>
        <begin position="238"/>
        <end position="259"/>
    </location>
</feature>
<dbReference type="InterPro" id="IPR025966">
    <property type="entry name" value="OppC_N"/>
</dbReference>
<evidence type="ECO:0000256" key="1">
    <source>
        <dbReference type="ARBA" id="ARBA00004651"/>
    </source>
</evidence>
<dbReference type="Pfam" id="PF12911">
    <property type="entry name" value="OppC_N"/>
    <property type="match status" value="1"/>
</dbReference>
<evidence type="ECO:0000256" key="7">
    <source>
        <dbReference type="ARBA" id="ARBA00022989"/>
    </source>
</evidence>
<dbReference type="EMBL" id="FNCE01000008">
    <property type="protein sequence ID" value="SDG28779.1"/>
    <property type="molecule type" value="Genomic_DNA"/>
</dbReference>
<keyword evidence="7 9" id="KW-1133">Transmembrane helix</keyword>
<gene>
    <name evidence="11" type="ORF">SAMN05216241_10831</name>
</gene>
<evidence type="ECO:0000256" key="9">
    <source>
        <dbReference type="RuleBase" id="RU363032"/>
    </source>
</evidence>
<dbReference type="PANTHER" id="PTHR43386:SF1">
    <property type="entry name" value="D,D-DIPEPTIDE TRANSPORT SYSTEM PERMEASE PROTEIN DDPC-RELATED"/>
    <property type="match status" value="1"/>
</dbReference>
<feature type="transmembrane region" description="Helical" evidence="9">
    <location>
        <begin position="280"/>
        <end position="305"/>
    </location>
</feature>
<accession>A0A1G7T296</accession>
<dbReference type="STRING" id="1082479.SAMN05216241_10831"/>
<feature type="transmembrane region" description="Helical" evidence="9">
    <location>
        <begin position="180"/>
        <end position="199"/>
    </location>
</feature>
<dbReference type="AlphaFoldDB" id="A0A1G7T296"/>
<evidence type="ECO:0000259" key="10">
    <source>
        <dbReference type="PROSITE" id="PS50928"/>
    </source>
</evidence>
<evidence type="ECO:0000256" key="8">
    <source>
        <dbReference type="ARBA" id="ARBA00023136"/>
    </source>
</evidence>